<dbReference type="EMBL" id="FPAJ01000003">
    <property type="protein sequence ID" value="SFS90336.1"/>
    <property type="molecule type" value="Genomic_DNA"/>
</dbReference>
<dbReference type="Pfam" id="PF05045">
    <property type="entry name" value="RgpF"/>
    <property type="match status" value="1"/>
</dbReference>
<reference evidence="3" key="1">
    <citation type="submission" date="2016-10" db="EMBL/GenBank/DDBJ databases">
        <authorList>
            <person name="Varghese N."/>
            <person name="Submissions S."/>
        </authorList>
    </citation>
    <scope>NUCLEOTIDE SEQUENCE [LARGE SCALE GENOMIC DNA]</scope>
    <source>
        <strain evidence="3">DSM 23422</strain>
    </source>
</reference>
<gene>
    <name evidence="2" type="ORF">SAMN04488040_2344</name>
</gene>
<evidence type="ECO:0000256" key="1">
    <source>
        <dbReference type="SAM" id="Phobius"/>
    </source>
</evidence>
<keyword evidence="1" id="KW-0812">Transmembrane</keyword>
<proteinExistence type="predicted"/>
<evidence type="ECO:0000313" key="3">
    <source>
        <dbReference type="Proteomes" id="UP000199239"/>
    </source>
</evidence>
<organism evidence="2 3">
    <name type="scientific">Sulfitobacter marinus</name>
    <dbReference type="NCBI Taxonomy" id="394264"/>
    <lineage>
        <taxon>Bacteria</taxon>
        <taxon>Pseudomonadati</taxon>
        <taxon>Pseudomonadota</taxon>
        <taxon>Alphaproteobacteria</taxon>
        <taxon>Rhodobacterales</taxon>
        <taxon>Roseobacteraceae</taxon>
        <taxon>Sulfitobacter</taxon>
    </lineage>
</organism>
<dbReference type="RefSeq" id="WP_093916532.1">
    <property type="nucleotide sequence ID" value="NZ_FPAJ01000003.1"/>
</dbReference>
<evidence type="ECO:0000313" key="2">
    <source>
        <dbReference type="EMBL" id="SFS90336.1"/>
    </source>
</evidence>
<keyword evidence="1" id="KW-1133">Transmembrane helix</keyword>
<keyword evidence="1" id="KW-0472">Membrane</keyword>
<name>A0A1I6TMB6_9RHOB</name>
<sequence length="379" mass="44050">MKLPPFWKVKREITRLIRDVVMFPLFVINFFLSTPYYDLFLSRKRNSWDGQKAWSDRIAVFVIYPSGGLLESHLVTLRHLVENGYSTVVVSNLPLPDADRAQVLRLCANYIERPNYGYDFGAYRDGVLSVKDRLSQLHRLVLVNDSVWYPLPGKRNWLREAEQMGFDFVGASTHLGTKRGDLRNFREFEWQYSPHLKAFHYTSFALSFGQNILKNPAFLTFWKKFRLANKKNQVVRRGEIGTTKWVLAQGFSHGCMYNPNDLPNDLNDLDDDRLSELVANVVILDNVEYLAVKKEVESIPRSDPDWRRTMQKFVLLATAIQGSSYAVADFLIRDREYPFMKKASLRYSRDAADASIRLLDKLSMQEIDHVKKEAQKLYG</sequence>
<dbReference type="AlphaFoldDB" id="A0A1I6TMB6"/>
<dbReference type="Proteomes" id="UP000199239">
    <property type="component" value="Unassembled WGS sequence"/>
</dbReference>
<dbReference type="OrthoDB" id="8849801at2"/>
<dbReference type="InterPro" id="IPR007739">
    <property type="entry name" value="RgpF"/>
</dbReference>
<protein>
    <submittedName>
        <fullName evidence="2">Rhamnan synthesis protein F</fullName>
    </submittedName>
</protein>
<dbReference type="STRING" id="394264.SAMN04488040_2344"/>
<feature type="transmembrane region" description="Helical" evidence="1">
    <location>
        <begin position="20"/>
        <end position="37"/>
    </location>
</feature>
<keyword evidence="3" id="KW-1185">Reference proteome</keyword>
<accession>A0A1I6TMB6</accession>